<protein>
    <recommendedName>
        <fullName evidence="4">AB hydrolase-1 domain-containing protein</fullName>
    </recommendedName>
</protein>
<evidence type="ECO:0000313" key="3">
    <source>
        <dbReference type="Proteomes" id="UP000751190"/>
    </source>
</evidence>
<dbReference type="OMA" id="VYDQEAM"/>
<feature type="signal peptide" evidence="1">
    <location>
        <begin position="1"/>
        <end position="22"/>
    </location>
</feature>
<proteinExistence type="predicted"/>
<evidence type="ECO:0000256" key="1">
    <source>
        <dbReference type="SAM" id="SignalP"/>
    </source>
</evidence>
<dbReference type="InterPro" id="IPR010765">
    <property type="entry name" value="DUF1350"/>
</dbReference>
<organism evidence="2 3">
    <name type="scientific">Diacronema lutheri</name>
    <name type="common">Unicellular marine alga</name>
    <name type="synonym">Monochrysis lutheri</name>
    <dbReference type="NCBI Taxonomy" id="2081491"/>
    <lineage>
        <taxon>Eukaryota</taxon>
        <taxon>Haptista</taxon>
        <taxon>Haptophyta</taxon>
        <taxon>Pavlovophyceae</taxon>
        <taxon>Pavlovales</taxon>
        <taxon>Pavlovaceae</taxon>
        <taxon>Diacronema</taxon>
    </lineage>
</organism>
<gene>
    <name evidence="2" type="ORF">KFE25_006750</name>
</gene>
<evidence type="ECO:0008006" key="4">
    <source>
        <dbReference type="Google" id="ProtNLM"/>
    </source>
</evidence>
<dbReference type="PANTHER" id="PTHR34127">
    <property type="entry name" value="OS04G0405600 PROTEIN"/>
    <property type="match status" value="1"/>
</dbReference>
<dbReference type="Gene3D" id="3.40.50.1820">
    <property type="entry name" value="alpha/beta hydrolase"/>
    <property type="match status" value="1"/>
</dbReference>
<dbReference type="SUPFAM" id="SSF53474">
    <property type="entry name" value="alpha/beta-Hydrolases"/>
    <property type="match status" value="1"/>
</dbReference>
<accession>A0A8J5XMG6</accession>
<comment type="caution">
    <text evidence="2">The sequence shown here is derived from an EMBL/GenBank/DDBJ whole genome shotgun (WGS) entry which is preliminary data.</text>
</comment>
<evidence type="ECO:0000313" key="2">
    <source>
        <dbReference type="EMBL" id="KAG8467698.1"/>
    </source>
</evidence>
<dbReference type="OrthoDB" id="4892at2759"/>
<dbReference type="InterPro" id="IPR029058">
    <property type="entry name" value="AB_hydrolase_fold"/>
</dbReference>
<keyword evidence="3" id="KW-1185">Reference proteome</keyword>
<dbReference type="Pfam" id="PF07082">
    <property type="entry name" value="DUF1350"/>
    <property type="match status" value="1"/>
</dbReference>
<feature type="chain" id="PRO_5035302172" description="AB hydrolase-1 domain-containing protein" evidence="1">
    <location>
        <begin position="23"/>
        <end position="389"/>
    </location>
</feature>
<dbReference type="PROSITE" id="PS51257">
    <property type="entry name" value="PROKAR_LIPOPROTEIN"/>
    <property type="match status" value="1"/>
</dbReference>
<reference evidence="2" key="1">
    <citation type="submission" date="2021-05" db="EMBL/GenBank/DDBJ databases">
        <title>The genome of the haptophyte Pavlova lutheri (Diacronema luteri, Pavlovales) - a model for lipid biosynthesis in eukaryotic algae.</title>
        <authorList>
            <person name="Hulatt C.J."/>
            <person name="Posewitz M.C."/>
        </authorList>
    </citation>
    <scope>NUCLEOTIDE SEQUENCE</scope>
    <source>
        <strain evidence="2">NIVA-4/92</strain>
    </source>
</reference>
<dbReference type="EMBL" id="JAGTXO010000005">
    <property type="protein sequence ID" value="KAG8467698.1"/>
    <property type="molecule type" value="Genomic_DNA"/>
</dbReference>
<sequence length="389" mass="41727">MPARSIALLAGLLAACACAAHGAVAPSARARGGVRVRMRRAPRAACRALAVVWEECDGCQVLRPSTAEPRAIVHFLGGVFASPSPQVLYRHMLQRLASKGYVIVANPYAVDFDYLATADSILERYEMALPEVQRRCGAELPQFAVGHSLGALMHTTIGSLFAESMPRYAGAALIAHNNKQLRDAVPGFEDIVVPTLAPYSEISRLPSYRAFIDSASALRKSSIALARDVVGTSPATAAYAAILDDVAEISSLVDQVPSLFEGIAAGQREFTPTPDELRRALRTSYALPRTLVASFSQDSIDESDALEACLQGKPGVERLRLGGTHLTPLAPDPTSLPASLLRQTLPASAQFDDLVSTVQASAMRDLDTLVDQIDEWARRVLRENAAAQR</sequence>
<name>A0A8J5XMG6_DIALT</name>
<keyword evidence="1" id="KW-0732">Signal</keyword>
<dbReference type="AlphaFoldDB" id="A0A8J5XMG6"/>
<dbReference type="Proteomes" id="UP000751190">
    <property type="component" value="Unassembled WGS sequence"/>
</dbReference>
<dbReference type="PANTHER" id="PTHR34127:SF1">
    <property type="entry name" value="OS04G0405600 PROTEIN"/>
    <property type="match status" value="1"/>
</dbReference>